<dbReference type="SUPFAM" id="SSF103190">
    <property type="entry name" value="Sensory domain-like"/>
    <property type="match status" value="1"/>
</dbReference>
<keyword evidence="5 9" id="KW-1133">Transmembrane helix</keyword>
<dbReference type="PANTHER" id="PTHR32089:SF112">
    <property type="entry name" value="LYSOZYME-LIKE PROTEIN-RELATED"/>
    <property type="match status" value="1"/>
</dbReference>
<dbReference type="InterPro" id="IPR033479">
    <property type="entry name" value="dCache_1"/>
</dbReference>
<feature type="domain" description="Methyl-accepting transducer" evidence="10">
    <location>
        <begin position="357"/>
        <end position="628"/>
    </location>
</feature>
<proteinExistence type="predicted"/>
<evidence type="ECO:0000256" key="3">
    <source>
        <dbReference type="ARBA" id="ARBA00022500"/>
    </source>
</evidence>
<dbReference type="PANTHER" id="PTHR32089">
    <property type="entry name" value="METHYL-ACCEPTING CHEMOTAXIS PROTEIN MCPB"/>
    <property type="match status" value="1"/>
</dbReference>
<evidence type="ECO:0000313" key="11">
    <source>
        <dbReference type="EMBL" id="MBL4938219.1"/>
    </source>
</evidence>
<sequence length="663" mass="71779">MIVGGIFKSIGMRFKTALIVSLIVIVSLGAVSITGFVFSQKTVVKTNDDLIKSIVESRGKEVQSFLNDAVTKVQGIALLEGLENADPEQGVKALSRVFSHYKDTFDNISFANAEGVRWNYKGEKDTIADRKYFAEAMSTKKPQVSDVLISNTTGKLSVVVAAPILDDQNNAKGIAYATLSLAKLQEMTGKLKYGESGFGFTFDDKGKILSNGKNAEVVGKLELGKEDTKDELKSVWEKRKEAKDTIITYSLSDGESEALIVPIKMNGIDIWYFALSVNKKEVLKELSKLSLTFITVSCVFIGLAVLISIIYSSKITSPIVKLSESVALMANSLREMVKAIINKVEQLAASSQELTATTEEFYGSAQYVSVAVEKVQGNNLDQNAAIEQSNSEAQEGLAMINNLSTSTRQIVETVEDTAKVAGEGQLAMQEAVNQMNLILNSSKELHEFIGKLNDKSNEIGTITGSITGIARQTNLLALNATIEAVRAGESWKGFSVVADEIRKLAEQYQSSASVIKELVEETQKEAQTAVDGMKHFMEIINEGALVVGNAGGTFKQISLETKQAAEKISEMSVLLDNVSKGSVKISEALARIEQASDATTNEIESISTSINQQSGATERIASSAESLSKLAEDLNKIVAKLKLTLKDKVKNGRLFDEQGSIVH</sequence>
<name>A0ABS1TFR2_9CLOT</name>
<feature type="transmembrane region" description="Helical" evidence="9">
    <location>
        <begin position="17"/>
        <end position="38"/>
    </location>
</feature>
<dbReference type="Gene3D" id="3.30.450.20">
    <property type="entry name" value="PAS domain"/>
    <property type="match status" value="2"/>
</dbReference>
<comment type="subcellular location">
    <subcellularLocation>
        <location evidence="1">Cell membrane</location>
        <topology evidence="1">Multi-pass membrane protein</topology>
    </subcellularLocation>
</comment>
<keyword evidence="2" id="KW-1003">Cell membrane</keyword>
<evidence type="ECO:0000256" key="9">
    <source>
        <dbReference type="SAM" id="Phobius"/>
    </source>
</evidence>
<dbReference type="Pfam" id="PF02743">
    <property type="entry name" value="dCache_1"/>
    <property type="match status" value="1"/>
</dbReference>
<keyword evidence="6 9" id="KW-0472">Membrane</keyword>
<evidence type="ECO:0000259" key="10">
    <source>
        <dbReference type="PROSITE" id="PS50111"/>
    </source>
</evidence>
<accession>A0ABS1TFR2</accession>
<dbReference type="SUPFAM" id="SSF58104">
    <property type="entry name" value="Methyl-accepting chemotaxis protein (MCP) signaling domain"/>
    <property type="match status" value="1"/>
</dbReference>
<dbReference type="InterPro" id="IPR004089">
    <property type="entry name" value="MCPsignal_dom"/>
</dbReference>
<organism evidence="11 12">
    <name type="scientific">Clostridium rhizosphaerae</name>
    <dbReference type="NCBI Taxonomy" id="2803861"/>
    <lineage>
        <taxon>Bacteria</taxon>
        <taxon>Bacillati</taxon>
        <taxon>Bacillota</taxon>
        <taxon>Clostridia</taxon>
        <taxon>Eubacteriales</taxon>
        <taxon>Clostridiaceae</taxon>
        <taxon>Clostridium</taxon>
    </lineage>
</organism>
<dbReference type="RefSeq" id="WP_202750943.1">
    <property type="nucleotide sequence ID" value="NZ_JAESWC010000018.1"/>
</dbReference>
<protein>
    <submittedName>
        <fullName evidence="11">Methyl-accepting chemotaxis protein</fullName>
    </submittedName>
</protein>
<evidence type="ECO:0000313" key="12">
    <source>
        <dbReference type="Proteomes" id="UP000632377"/>
    </source>
</evidence>
<evidence type="ECO:0000256" key="1">
    <source>
        <dbReference type="ARBA" id="ARBA00004651"/>
    </source>
</evidence>
<keyword evidence="3" id="KW-0145">Chemotaxis</keyword>
<comment type="caution">
    <text evidence="11">The sequence shown here is derived from an EMBL/GenBank/DDBJ whole genome shotgun (WGS) entry which is preliminary data.</text>
</comment>
<evidence type="ECO:0000256" key="5">
    <source>
        <dbReference type="ARBA" id="ARBA00022989"/>
    </source>
</evidence>
<dbReference type="CDD" id="cd18773">
    <property type="entry name" value="PDC1_HK_sensor"/>
    <property type="match status" value="1"/>
</dbReference>
<evidence type="ECO:0000256" key="4">
    <source>
        <dbReference type="ARBA" id="ARBA00022692"/>
    </source>
</evidence>
<feature type="transmembrane region" description="Helical" evidence="9">
    <location>
        <begin position="289"/>
        <end position="311"/>
    </location>
</feature>
<dbReference type="Pfam" id="PF00015">
    <property type="entry name" value="MCPsignal"/>
    <property type="match status" value="1"/>
</dbReference>
<evidence type="ECO:0000256" key="2">
    <source>
        <dbReference type="ARBA" id="ARBA00022475"/>
    </source>
</evidence>
<dbReference type="Gene3D" id="1.10.287.950">
    <property type="entry name" value="Methyl-accepting chemotaxis protein"/>
    <property type="match status" value="1"/>
</dbReference>
<evidence type="ECO:0000256" key="7">
    <source>
        <dbReference type="ARBA" id="ARBA00023224"/>
    </source>
</evidence>
<keyword evidence="4 9" id="KW-0812">Transmembrane</keyword>
<gene>
    <name evidence="11" type="ORF">JK636_21135</name>
</gene>
<dbReference type="InterPro" id="IPR029151">
    <property type="entry name" value="Sensor-like_sf"/>
</dbReference>
<dbReference type="EMBL" id="JAESWC010000018">
    <property type="protein sequence ID" value="MBL4938219.1"/>
    <property type="molecule type" value="Genomic_DNA"/>
</dbReference>
<dbReference type="CDD" id="cd11386">
    <property type="entry name" value="MCP_signal"/>
    <property type="match status" value="1"/>
</dbReference>
<evidence type="ECO:0000256" key="6">
    <source>
        <dbReference type="ARBA" id="ARBA00023136"/>
    </source>
</evidence>
<reference evidence="11 12" key="1">
    <citation type="submission" date="2021-01" db="EMBL/GenBank/DDBJ databases">
        <title>Genome public.</title>
        <authorList>
            <person name="Liu C."/>
            <person name="Sun Q."/>
        </authorList>
    </citation>
    <scope>NUCLEOTIDE SEQUENCE [LARGE SCALE GENOMIC DNA]</scope>
    <source>
        <strain evidence="11 12">YIM B02515</strain>
    </source>
</reference>
<dbReference type="PROSITE" id="PS50111">
    <property type="entry name" value="CHEMOTAXIS_TRANSDUC_2"/>
    <property type="match status" value="1"/>
</dbReference>
<keyword evidence="12" id="KW-1185">Reference proteome</keyword>
<keyword evidence="7 8" id="KW-0807">Transducer</keyword>
<dbReference type="SMART" id="SM00283">
    <property type="entry name" value="MA"/>
    <property type="match status" value="1"/>
</dbReference>
<evidence type="ECO:0000256" key="8">
    <source>
        <dbReference type="PROSITE-ProRule" id="PRU00284"/>
    </source>
</evidence>
<dbReference type="Proteomes" id="UP000632377">
    <property type="component" value="Unassembled WGS sequence"/>
</dbReference>